<dbReference type="Proteomes" id="UP000076154">
    <property type="component" value="Unassembled WGS sequence"/>
</dbReference>
<proteinExistence type="predicted"/>
<protein>
    <submittedName>
        <fullName evidence="1">Uncharacterized protein</fullName>
    </submittedName>
</protein>
<dbReference type="AlphaFoldDB" id="A0A369J5U8"/>
<name>A0A369J5U8_HYPMA</name>
<evidence type="ECO:0000313" key="1">
    <source>
        <dbReference type="EMBL" id="RDB16540.1"/>
    </source>
</evidence>
<accession>A0A369J5U8</accession>
<dbReference type="EMBL" id="LUEZ02000124">
    <property type="protein sequence ID" value="RDB16540.1"/>
    <property type="molecule type" value="Genomic_DNA"/>
</dbReference>
<dbReference type="InParanoid" id="A0A369J5U8"/>
<reference evidence="1" key="1">
    <citation type="submission" date="2018-04" db="EMBL/GenBank/DDBJ databases">
        <title>Whole genome sequencing of Hypsizygus marmoreus.</title>
        <authorList>
            <person name="Choi I.-G."/>
            <person name="Min B."/>
            <person name="Kim J.-G."/>
            <person name="Kim S."/>
            <person name="Oh Y.-L."/>
            <person name="Kong W.-S."/>
            <person name="Park H."/>
            <person name="Jeong J."/>
            <person name="Song E.-S."/>
        </authorList>
    </citation>
    <scope>NUCLEOTIDE SEQUENCE [LARGE SCALE GENOMIC DNA]</scope>
    <source>
        <strain evidence="1">51987-8</strain>
    </source>
</reference>
<evidence type="ECO:0000313" key="2">
    <source>
        <dbReference type="Proteomes" id="UP000076154"/>
    </source>
</evidence>
<keyword evidence="2" id="KW-1185">Reference proteome</keyword>
<sequence>MESFQTKVYLLVSHNFRLFKRATCISFRFRKSDIVDECSLCIAAVFPPVQWRPCRSTPMSSIGLCLKRNSGATIGKIESYESYSPM</sequence>
<comment type="caution">
    <text evidence="1">The sequence shown here is derived from an EMBL/GenBank/DDBJ whole genome shotgun (WGS) entry which is preliminary data.</text>
</comment>
<gene>
    <name evidence="1" type="ORF">Hypma_002706</name>
</gene>
<organism evidence="1 2">
    <name type="scientific">Hypsizygus marmoreus</name>
    <name type="common">White beech mushroom</name>
    <name type="synonym">Agaricus marmoreus</name>
    <dbReference type="NCBI Taxonomy" id="39966"/>
    <lineage>
        <taxon>Eukaryota</taxon>
        <taxon>Fungi</taxon>
        <taxon>Dikarya</taxon>
        <taxon>Basidiomycota</taxon>
        <taxon>Agaricomycotina</taxon>
        <taxon>Agaricomycetes</taxon>
        <taxon>Agaricomycetidae</taxon>
        <taxon>Agaricales</taxon>
        <taxon>Tricholomatineae</taxon>
        <taxon>Lyophyllaceae</taxon>
        <taxon>Hypsizygus</taxon>
    </lineage>
</organism>